<accession>A0ABV1W564</accession>
<dbReference type="Pfam" id="PF13517">
    <property type="entry name" value="FG-GAP_3"/>
    <property type="match status" value="1"/>
</dbReference>
<evidence type="ECO:0000256" key="5">
    <source>
        <dbReference type="SAM" id="SignalP"/>
    </source>
</evidence>
<dbReference type="Proteomes" id="UP001458415">
    <property type="component" value="Unassembled WGS sequence"/>
</dbReference>
<keyword evidence="4" id="KW-0325">Glycoprotein</keyword>
<dbReference type="InterPro" id="IPR013517">
    <property type="entry name" value="FG-GAP"/>
</dbReference>
<dbReference type="Gene3D" id="2.130.10.130">
    <property type="entry name" value="Integrin alpha, N-terminal"/>
    <property type="match status" value="4"/>
</dbReference>
<keyword evidence="3" id="KW-0378">Hydrolase</keyword>
<feature type="chain" id="PRO_5046710766" evidence="5">
    <location>
        <begin position="22"/>
        <end position="520"/>
    </location>
</feature>
<gene>
    <name evidence="6" type="ORF">ABT317_20630</name>
</gene>
<evidence type="ECO:0000256" key="2">
    <source>
        <dbReference type="ARBA" id="ARBA00022737"/>
    </source>
</evidence>
<evidence type="ECO:0000313" key="6">
    <source>
        <dbReference type="EMBL" id="MER6979326.1"/>
    </source>
</evidence>
<dbReference type="SUPFAM" id="SSF69318">
    <property type="entry name" value="Integrin alpha N-terminal domain"/>
    <property type="match status" value="1"/>
</dbReference>
<dbReference type="PANTHER" id="PTHR23221">
    <property type="entry name" value="GLYCOSYLPHOSPHATIDYLINOSITOL PHOSPHOLIPASE D"/>
    <property type="match status" value="1"/>
</dbReference>
<proteinExistence type="predicted"/>
<dbReference type="InterPro" id="IPR028994">
    <property type="entry name" value="Integrin_alpha_N"/>
</dbReference>
<dbReference type="PROSITE" id="PS51470">
    <property type="entry name" value="FG_GAP"/>
    <property type="match status" value="2"/>
</dbReference>
<dbReference type="SMART" id="SM00191">
    <property type="entry name" value="Int_alpha"/>
    <property type="match status" value="6"/>
</dbReference>
<dbReference type="Pfam" id="PF01839">
    <property type="entry name" value="FG-GAP"/>
    <property type="match status" value="4"/>
</dbReference>
<comment type="caution">
    <text evidence="6">The sequence shown here is derived from an EMBL/GenBank/DDBJ whole genome shotgun (WGS) entry which is preliminary data.</text>
</comment>
<protein>
    <submittedName>
        <fullName evidence="6">FG-GAP-like repeat-containing protein</fullName>
    </submittedName>
</protein>
<evidence type="ECO:0000313" key="7">
    <source>
        <dbReference type="Proteomes" id="UP001458415"/>
    </source>
</evidence>
<evidence type="ECO:0000256" key="4">
    <source>
        <dbReference type="ARBA" id="ARBA00023180"/>
    </source>
</evidence>
<evidence type="ECO:0000256" key="3">
    <source>
        <dbReference type="ARBA" id="ARBA00022801"/>
    </source>
</evidence>
<keyword evidence="2" id="KW-0677">Repeat</keyword>
<reference evidence="6 7" key="1">
    <citation type="submission" date="2024-06" db="EMBL/GenBank/DDBJ databases">
        <title>The Natural Products Discovery Center: Release of the First 8490 Sequenced Strains for Exploring Actinobacteria Biosynthetic Diversity.</title>
        <authorList>
            <person name="Kalkreuter E."/>
            <person name="Kautsar S.A."/>
            <person name="Yang D."/>
            <person name="Bader C.D."/>
            <person name="Teijaro C.N."/>
            <person name="Fluegel L."/>
            <person name="Davis C.M."/>
            <person name="Simpson J.R."/>
            <person name="Lauterbach L."/>
            <person name="Steele A.D."/>
            <person name="Gui C."/>
            <person name="Meng S."/>
            <person name="Li G."/>
            <person name="Viehrig K."/>
            <person name="Ye F."/>
            <person name="Su P."/>
            <person name="Kiefer A.F."/>
            <person name="Nichols A."/>
            <person name="Cepeda A.J."/>
            <person name="Yan W."/>
            <person name="Fan B."/>
            <person name="Jiang Y."/>
            <person name="Adhikari A."/>
            <person name="Zheng C.-J."/>
            <person name="Schuster L."/>
            <person name="Cowan T.M."/>
            <person name="Smanski M.J."/>
            <person name="Chevrette M.G."/>
            <person name="De Carvalho L.P.S."/>
            <person name="Shen B."/>
        </authorList>
    </citation>
    <scope>NUCLEOTIDE SEQUENCE [LARGE SCALE GENOMIC DNA]</scope>
    <source>
        <strain evidence="6 7">NPDC000634</strain>
    </source>
</reference>
<dbReference type="InterPro" id="IPR000413">
    <property type="entry name" value="Integrin_alpha"/>
</dbReference>
<dbReference type="RefSeq" id="WP_244217329.1">
    <property type="nucleotide sequence ID" value="NZ_MUBM01000199.1"/>
</dbReference>
<dbReference type="EMBL" id="JBEPCU010000353">
    <property type="protein sequence ID" value="MER6979326.1"/>
    <property type="molecule type" value="Genomic_DNA"/>
</dbReference>
<dbReference type="InterPro" id="IPR013519">
    <property type="entry name" value="Int_alpha_beta-p"/>
</dbReference>
<name>A0ABV1W564_9ACTN</name>
<sequence>MKRRVRLANGILLAAATGVVAYVTASSPAPQQHGRKPAAEAAITLPRVVGQRDIVTTACPVDRLYDKSAQAAAPAKAPGVSHAVATSDFDRDGIGDLAAGTPKASDGAGSVTVIPGAPGGPAAARHITLTQDSPGVPGTSEPGNGFGAAIAWGDVNGDGYADLAVGAPGEDDAEGHRDRGAVTVLYGPRLTSGCSYTTSGINADGAGLGSALAVGDFDGDGKADVFSAGTGRGGNWDVRLTGGPPASGGLTTASAPVAHLDATTGDFDRDGHADVALNYQDTGGIGRVMLFSGSDAGLTEAGTLTVRGGRSVAAGDIDGDGYDDLVIGQPYPAESGGSAGGQITVVYGSADGLATTRTKVIHQDGVGVAGADRNGDAFGASVSVADHDADGYADVLVGAPGEDFFRDGVERTDAGQATLLRGTASGLTTTGSFTLCEDTPGILDSTESGDRFGSAVRLVDLSGHGRAGFVFGAEGEDAGDGILLYTPVHSTGFGLAQTMALRRTDLGAPTGAHLGQTLAP</sequence>
<organism evidence="6 7">
    <name type="scientific">Streptomyces carpinensis</name>
    <dbReference type="NCBI Taxonomy" id="66369"/>
    <lineage>
        <taxon>Bacteria</taxon>
        <taxon>Bacillati</taxon>
        <taxon>Actinomycetota</taxon>
        <taxon>Actinomycetes</taxon>
        <taxon>Kitasatosporales</taxon>
        <taxon>Streptomycetaceae</taxon>
        <taxon>Streptomyces</taxon>
    </lineage>
</organism>
<keyword evidence="1 5" id="KW-0732">Signal</keyword>
<dbReference type="PANTHER" id="PTHR23221:SF7">
    <property type="entry name" value="PHOSPHATIDYLINOSITOL-GLYCAN-SPECIFIC PHOSPHOLIPASE D"/>
    <property type="match status" value="1"/>
</dbReference>
<dbReference type="PRINTS" id="PR01185">
    <property type="entry name" value="INTEGRINA"/>
</dbReference>
<keyword evidence="7" id="KW-1185">Reference proteome</keyword>
<feature type="signal peptide" evidence="5">
    <location>
        <begin position="1"/>
        <end position="21"/>
    </location>
</feature>
<evidence type="ECO:0000256" key="1">
    <source>
        <dbReference type="ARBA" id="ARBA00022729"/>
    </source>
</evidence>